<reference evidence="1 2" key="1">
    <citation type="submission" date="2015-01" db="EMBL/GenBank/DDBJ databases">
        <title>Evolution of Trichinella species and genotypes.</title>
        <authorList>
            <person name="Korhonen P.K."/>
            <person name="Edoardo P."/>
            <person name="Giuseppe L.R."/>
            <person name="Gasser R.B."/>
        </authorList>
    </citation>
    <scope>NUCLEOTIDE SEQUENCE [LARGE SCALE GENOMIC DNA]</scope>
    <source>
        <strain evidence="1">ISS120</strain>
    </source>
</reference>
<sequence length="35" mass="4160">MRITIQDCVHIQNGSRVLYARDTQVQFARRSIVRQ</sequence>
<keyword evidence="2" id="KW-1185">Reference proteome</keyword>
<comment type="caution">
    <text evidence="1">The sequence shown here is derived from an EMBL/GenBank/DDBJ whole genome shotgun (WGS) entry which is preliminary data.</text>
</comment>
<gene>
    <name evidence="1" type="ORF">T03_16855</name>
</gene>
<name>A0A0V1AMD7_TRIBR</name>
<protein>
    <submittedName>
        <fullName evidence="1">Uncharacterized protein</fullName>
    </submittedName>
</protein>
<dbReference type="Proteomes" id="UP000054653">
    <property type="component" value="Unassembled WGS sequence"/>
</dbReference>
<dbReference type="AlphaFoldDB" id="A0A0V1AMD7"/>
<organism evidence="1 2">
    <name type="scientific">Trichinella britovi</name>
    <name type="common">Parasitic roundworm</name>
    <dbReference type="NCBI Taxonomy" id="45882"/>
    <lineage>
        <taxon>Eukaryota</taxon>
        <taxon>Metazoa</taxon>
        <taxon>Ecdysozoa</taxon>
        <taxon>Nematoda</taxon>
        <taxon>Enoplea</taxon>
        <taxon>Dorylaimia</taxon>
        <taxon>Trichinellida</taxon>
        <taxon>Trichinellidae</taxon>
        <taxon>Trichinella</taxon>
    </lineage>
</organism>
<evidence type="ECO:0000313" key="2">
    <source>
        <dbReference type="Proteomes" id="UP000054653"/>
    </source>
</evidence>
<proteinExistence type="predicted"/>
<evidence type="ECO:0000313" key="1">
    <source>
        <dbReference type="EMBL" id="KRY25995.1"/>
    </source>
</evidence>
<dbReference type="EMBL" id="JYDI01002013">
    <property type="protein sequence ID" value="KRY25995.1"/>
    <property type="molecule type" value="Genomic_DNA"/>
</dbReference>
<accession>A0A0V1AMD7</accession>